<dbReference type="GO" id="GO:0016853">
    <property type="term" value="F:isomerase activity"/>
    <property type="evidence" value="ECO:0007669"/>
    <property type="project" value="UniProtKB-KW"/>
</dbReference>
<dbReference type="RefSeq" id="WP_184177680.1">
    <property type="nucleotide sequence ID" value="NZ_JACHGF010000010.1"/>
</dbReference>
<evidence type="ECO:0000313" key="6">
    <source>
        <dbReference type="EMBL" id="MBB5286491.1"/>
    </source>
</evidence>
<dbReference type="InterPro" id="IPR013766">
    <property type="entry name" value="Thioredoxin_domain"/>
</dbReference>
<dbReference type="EMBL" id="JACHGF010000010">
    <property type="protein sequence ID" value="MBB5286491.1"/>
    <property type="molecule type" value="Genomic_DNA"/>
</dbReference>
<proteinExistence type="predicted"/>
<dbReference type="InterPro" id="IPR036249">
    <property type="entry name" value="Thioredoxin-like_sf"/>
</dbReference>
<keyword evidence="7" id="KW-1185">Reference proteome</keyword>
<dbReference type="PANTHER" id="PTHR42852">
    <property type="entry name" value="THIOL:DISULFIDE INTERCHANGE PROTEIN DSBE"/>
    <property type="match status" value="1"/>
</dbReference>
<evidence type="ECO:0000313" key="7">
    <source>
        <dbReference type="Proteomes" id="UP000557307"/>
    </source>
</evidence>
<dbReference type="SUPFAM" id="SSF52833">
    <property type="entry name" value="Thioredoxin-like"/>
    <property type="match status" value="1"/>
</dbReference>
<dbReference type="PROSITE" id="PS51352">
    <property type="entry name" value="THIOREDOXIN_2"/>
    <property type="match status" value="1"/>
</dbReference>
<protein>
    <submittedName>
        <fullName evidence="6">Thiol-disulfide isomerase/thioredoxin</fullName>
    </submittedName>
</protein>
<dbReference type="Gene3D" id="3.40.30.10">
    <property type="entry name" value="Glutaredoxin"/>
    <property type="match status" value="1"/>
</dbReference>
<dbReference type="CDD" id="cd02966">
    <property type="entry name" value="TlpA_like_family"/>
    <property type="match status" value="1"/>
</dbReference>
<comment type="caution">
    <text evidence="6">The sequence shown here is derived from an EMBL/GenBank/DDBJ whole genome shotgun (WGS) entry which is preliminary data.</text>
</comment>
<evidence type="ECO:0000256" key="4">
    <source>
        <dbReference type="ARBA" id="ARBA00023284"/>
    </source>
</evidence>
<dbReference type="Proteomes" id="UP000557307">
    <property type="component" value="Unassembled WGS sequence"/>
</dbReference>
<dbReference type="GO" id="GO:0017004">
    <property type="term" value="P:cytochrome complex assembly"/>
    <property type="evidence" value="ECO:0007669"/>
    <property type="project" value="UniProtKB-KW"/>
</dbReference>
<evidence type="ECO:0000256" key="2">
    <source>
        <dbReference type="ARBA" id="ARBA00022748"/>
    </source>
</evidence>
<keyword evidence="2" id="KW-0201">Cytochrome c-type biogenesis</keyword>
<evidence type="ECO:0000256" key="1">
    <source>
        <dbReference type="ARBA" id="ARBA00004196"/>
    </source>
</evidence>
<dbReference type="PANTHER" id="PTHR42852:SF6">
    <property type="entry name" value="THIOL:DISULFIDE INTERCHANGE PROTEIN DSBE"/>
    <property type="match status" value="1"/>
</dbReference>
<keyword evidence="4" id="KW-0676">Redox-active center</keyword>
<dbReference type="AlphaFoldDB" id="A0A840TRF7"/>
<sequence>MFQIIVFLLLELNLFQINIETIQKNEVVFIFKEYPKIEKLTSTNPVFFTGIPEVVLWDNSKGLIINPLNKIDTITVVTRDSLVTLRHRYDAVNYFDFVFQNGDTVLFNYVEGMPTPSVLNRKTPMMEFEFDKFFKTNVQPDYYSPLSKLKYLKYFIKIDNKKDSIFIENTISELYLKSRDSFNEQDDLLDSIYKQNNISFSAFLFYKDRIKMQLYSLDLKLDKLTFEEVKQILNLKTNPNNLFPDRYFKEFTDDVREKYFLPNVKKMNFQDGVNRDYREVFEMIENSEIFGEYYRNRLLSKELKLIISRFPSDEYIKYYKKFKVIVKDSLLINHIESEFRSKLLVNNNASYFFDKSLNKFTLKDLKTKHAGKIIYIDFWASWCAPCRAEMPESKQLSEEYTKKGVNFVYVSIDDNAAAWERASKQIGIPDASSYLLPSSKNSTIAKQFNISTIPRYVLIDKDGKVIDADAPRPSDPKIRSLFDKLLK</sequence>
<dbReference type="Pfam" id="PF08534">
    <property type="entry name" value="Redoxin"/>
    <property type="match status" value="1"/>
</dbReference>
<evidence type="ECO:0000256" key="3">
    <source>
        <dbReference type="ARBA" id="ARBA00023157"/>
    </source>
</evidence>
<reference evidence="6 7" key="1">
    <citation type="submission" date="2020-08" db="EMBL/GenBank/DDBJ databases">
        <title>Genomic Encyclopedia of Type Strains, Phase IV (KMG-IV): sequencing the most valuable type-strain genomes for metagenomic binning, comparative biology and taxonomic classification.</title>
        <authorList>
            <person name="Goeker M."/>
        </authorList>
    </citation>
    <scope>NUCLEOTIDE SEQUENCE [LARGE SCALE GENOMIC DNA]</scope>
    <source>
        <strain evidence="6 7">DSM 105074</strain>
    </source>
</reference>
<accession>A0A840TRF7</accession>
<dbReference type="InterPro" id="IPR050553">
    <property type="entry name" value="Thioredoxin_ResA/DsbE_sf"/>
</dbReference>
<organism evidence="6 7">
    <name type="scientific">Rhabdobacter roseus</name>
    <dbReference type="NCBI Taxonomy" id="1655419"/>
    <lineage>
        <taxon>Bacteria</taxon>
        <taxon>Pseudomonadati</taxon>
        <taxon>Bacteroidota</taxon>
        <taxon>Cytophagia</taxon>
        <taxon>Cytophagales</taxon>
        <taxon>Cytophagaceae</taxon>
        <taxon>Rhabdobacter</taxon>
    </lineage>
</organism>
<feature type="domain" description="Thioredoxin" evidence="5">
    <location>
        <begin position="330"/>
        <end position="487"/>
    </location>
</feature>
<dbReference type="GO" id="GO:0030313">
    <property type="term" value="C:cell envelope"/>
    <property type="evidence" value="ECO:0007669"/>
    <property type="project" value="UniProtKB-SubCell"/>
</dbReference>
<dbReference type="InterPro" id="IPR013740">
    <property type="entry name" value="Redoxin"/>
</dbReference>
<keyword evidence="3" id="KW-1015">Disulfide bond</keyword>
<evidence type="ECO:0000259" key="5">
    <source>
        <dbReference type="PROSITE" id="PS51352"/>
    </source>
</evidence>
<gene>
    <name evidence="6" type="ORF">HNQ92_004652</name>
</gene>
<keyword evidence="6" id="KW-0413">Isomerase</keyword>
<comment type="subcellular location">
    <subcellularLocation>
        <location evidence="1">Cell envelope</location>
    </subcellularLocation>
</comment>
<name>A0A840TRF7_9BACT</name>